<organism evidence="2 3">
    <name type="scientific">Elysia crispata</name>
    <name type="common">lettuce slug</name>
    <dbReference type="NCBI Taxonomy" id="231223"/>
    <lineage>
        <taxon>Eukaryota</taxon>
        <taxon>Metazoa</taxon>
        <taxon>Spiralia</taxon>
        <taxon>Lophotrochozoa</taxon>
        <taxon>Mollusca</taxon>
        <taxon>Gastropoda</taxon>
        <taxon>Heterobranchia</taxon>
        <taxon>Euthyneura</taxon>
        <taxon>Panpulmonata</taxon>
        <taxon>Sacoglossa</taxon>
        <taxon>Placobranchoidea</taxon>
        <taxon>Plakobranchidae</taxon>
        <taxon>Elysia</taxon>
    </lineage>
</organism>
<feature type="compositionally biased region" description="Low complexity" evidence="1">
    <location>
        <begin position="52"/>
        <end position="83"/>
    </location>
</feature>
<feature type="region of interest" description="Disordered" evidence="1">
    <location>
        <begin position="1"/>
        <end position="117"/>
    </location>
</feature>
<comment type="caution">
    <text evidence="2">The sequence shown here is derived from an EMBL/GenBank/DDBJ whole genome shotgun (WGS) entry which is preliminary data.</text>
</comment>
<evidence type="ECO:0000313" key="3">
    <source>
        <dbReference type="Proteomes" id="UP001283361"/>
    </source>
</evidence>
<protein>
    <submittedName>
        <fullName evidence="2">Uncharacterized protein</fullName>
    </submittedName>
</protein>
<sequence length="167" mass="18689">MSVEVLVPKPAPTIQAAPKPSSNVANSGSNGNRMKEHLGRPVTHAGGRPSNGGHHQYQYHPGQQPQYHPQLRGNQQQQQQQQQFSNHQQLYGQQQDPAVRSTPDINGHSQHGGSGADIQQHFDHTHIIYDNSTDTTYLRGRLLGKVLFLGRKVFRRKYNVALTDFRG</sequence>
<gene>
    <name evidence="2" type="ORF">RRG08_047932</name>
</gene>
<dbReference type="Proteomes" id="UP001283361">
    <property type="component" value="Unassembled WGS sequence"/>
</dbReference>
<reference evidence="2" key="1">
    <citation type="journal article" date="2023" name="G3 (Bethesda)">
        <title>A reference genome for the long-term kleptoplast-retaining sea slug Elysia crispata morphotype clarki.</title>
        <authorList>
            <person name="Eastman K.E."/>
            <person name="Pendleton A.L."/>
            <person name="Shaikh M.A."/>
            <person name="Suttiyut T."/>
            <person name="Ogas R."/>
            <person name="Tomko P."/>
            <person name="Gavelis G."/>
            <person name="Widhalm J.R."/>
            <person name="Wisecaver J.H."/>
        </authorList>
    </citation>
    <scope>NUCLEOTIDE SEQUENCE</scope>
    <source>
        <strain evidence="2">ECLA1</strain>
    </source>
</reference>
<name>A0AAE0ZMM4_9GAST</name>
<dbReference type="EMBL" id="JAWDGP010003693">
    <property type="protein sequence ID" value="KAK3771681.1"/>
    <property type="molecule type" value="Genomic_DNA"/>
</dbReference>
<evidence type="ECO:0000256" key="1">
    <source>
        <dbReference type="SAM" id="MobiDB-lite"/>
    </source>
</evidence>
<feature type="compositionally biased region" description="Polar residues" evidence="1">
    <location>
        <begin position="84"/>
        <end position="96"/>
    </location>
</feature>
<accession>A0AAE0ZMM4</accession>
<proteinExistence type="predicted"/>
<dbReference type="AlphaFoldDB" id="A0AAE0ZMM4"/>
<keyword evidence="3" id="KW-1185">Reference proteome</keyword>
<feature type="compositionally biased region" description="Low complexity" evidence="1">
    <location>
        <begin position="21"/>
        <end position="32"/>
    </location>
</feature>
<evidence type="ECO:0000313" key="2">
    <source>
        <dbReference type="EMBL" id="KAK3771681.1"/>
    </source>
</evidence>